<evidence type="ECO:0000313" key="1">
    <source>
        <dbReference type="EMBL" id="CAK7230199.1"/>
    </source>
</evidence>
<gene>
    <name evidence="1" type="ORF">SBRCBS47491_007504</name>
</gene>
<keyword evidence="2" id="KW-1185">Reference proteome</keyword>
<comment type="caution">
    <text evidence="1">The sequence shown here is derived from an EMBL/GenBank/DDBJ whole genome shotgun (WGS) entry which is preliminary data.</text>
</comment>
<name>A0ABP0CDQ1_9PEZI</name>
<accession>A0ABP0CDQ1</accession>
<reference evidence="1 2" key="1">
    <citation type="submission" date="2024-01" db="EMBL/GenBank/DDBJ databases">
        <authorList>
            <person name="Allen C."/>
            <person name="Tagirdzhanova G."/>
        </authorList>
    </citation>
    <scope>NUCLEOTIDE SEQUENCE [LARGE SCALE GENOMIC DNA]</scope>
</reference>
<dbReference type="EMBL" id="CAWUHC010000085">
    <property type="protein sequence ID" value="CAK7230199.1"/>
    <property type="molecule type" value="Genomic_DNA"/>
</dbReference>
<dbReference type="Proteomes" id="UP001642406">
    <property type="component" value="Unassembled WGS sequence"/>
</dbReference>
<evidence type="ECO:0000313" key="2">
    <source>
        <dbReference type="Proteomes" id="UP001642406"/>
    </source>
</evidence>
<sequence length="80" mass="9149">MRHMPDPQSGKVDVSLDSDFGDHSVSQVLAKRKVRLAKVQPWKLVHVVDKDDVPETMSLHDKPWFRTEFVADEYKDDSGA</sequence>
<protein>
    <submittedName>
        <fullName evidence="1">Uncharacterized protein</fullName>
    </submittedName>
</protein>
<proteinExistence type="predicted"/>
<organism evidence="1 2">
    <name type="scientific">Sporothrix bragantina</name>
    <dbReference type="NCBI Taxonomy" id="671064"/>
    <lineage>
        <taxon>Eukaryota</taxon>
        <taxon>Fungi</taxon>
        <taxon>Dikarya</taxon>
        <taxon>Ascomycota</taxon>
        <taxon>Pezizomycotina</taxon>
        <taxon>Sordariomycetes</taxon>
        <taxon>Sordariomycetidae</taxon>
        <taxon>Ophiostomatales</taxon>
        <taxon>Ophiostomataceae</taxon>
        <taxon>Sporothrix</taxon>
    </lineage>
</organism>